<dbReference type="Gene3D" id="3.40.50.1820">
    <property type="entry name" value="alpha/beta hydrolase"/>
    <property type="match status" value="1"/>
</dbReference>
<keyword evidence="3" id="KW-1185">Reference proteome</keyword>
<dbReference type="GO" id="GO:0072330">
    <property type="term" value="P:monocarboxylic acid biosynthetic process"/>
    <property type="evidence" value="ECO:0007669"/>
    <property type="project" value="UniProtKB-ARBA"/>
</dbReference>
<dbReference type="AlphaFoldDB" id="A0A9W9GYX8"/>
<proteinExistence type="predicted"/>
<gene>
    <name evidence="2" type="ORF">N7476_008642</name>
</gene>
<sequence length="255" mass="27378">MSLKNPTAILIIHGGYFLPTAWDTFSARLTQSGLTVRCPRLPSCGDKRPPTATLKEDVTAARKAAKDLIDTGHIVIVLAHGYGGIVASDALTPDLYANETSNGIVYLILLSAWLVQPGSSIEQVVSKNGLEFKGDIFVKEDGVVFCKNAAETFYNDIDSATAAELAKGNVTQNWAAATGSVSEAPWRDLPTTYVYCTKDLAITLPLQKMMVEDAVASADGAVEFVTEDLDSGHCPFLSMPDELANIVKRVLIKVN</sequence>
<dbReference type="InterPro" id="IPR052897">
    <property type="entry name" value="Sec-Metab_Biosynth_Hydrolase"/>
</dbReference>
<evidence type="ECO:0000313" key="2">
    <source>
        <dbReference type="EMBL" id="KAJ5307986.1"/>
    </source>
</evidence>
<organism evidence="2 3">
    <name type="scientific">Penicillium atrosanguineum</name>
    <dbReference type="NCBI Taxonomy" id="1132637"/>
    <lineage>
        <taxon>Eukaryota</taxon>
        <taxon>Fungi</taxon>
        <taxon>Dikarya</taxon>
        <taxon>Ascomycota</taxon>
        <taxon>Pezizomycotina</taxon>
        <taxon>Eurotiomycetes</taxon>
        <taxon>Eurotiomycetidae</taxon>
        <taxon>Eurotiales</taxon>
        <taxon>Aspergillaceae</taxon>
        <taxon>Penicillium</taxon>
    </lineage>
</organism>
<reference evidence="2" key="1">
    <citation type="submission" date="2022-12" db="EMBL/GenBank/DDBJ databases">
        <authorList>
            <person name="Petersen C."/>
        </authorList>
    </citation>
    <scope>NUCLEOTIDE SEQUENCE</scope>
    <source>
        <strain evidence="2">IBT 21472</strain>
    </source>
</reference>
<dbReference type="GO" id="GO:0017000">
    <property type="term" value="P:antibiotic biosynthetic process"/>
    <property type="evidence" value="ECO:0007669"/>
    <property type="project" value="UniProtKB-ARBA"/>
</dbReference>
<name>A0A9W9GYX8_9EURO</name>
<dbReference type="Pfam" id="PF12697">
    <property type="entry name" value="Abhydrolase_6"/>
    <property type="match status" value="1"/>
</dbReference>
<dbReference type="Proteomes" id="UP001147746">
    <property type="component" value="Unassembled WGS sequence"/>
</dbReference>
<dbReference type="InterPro" id="IPR000073">
    <property type="entry name" value="AB_hydrolase_1"/>
</dbReference>
<dbReference type="EMBL" id="JAPZBO010000008">
    <property type="protein sequence ID" value="KAJ5307986.1"/>
    <property type="molecule type" value="Genomic_DNA"/>
</dbReference>
<dbReference type="PANTHER" id="PTHR37017:SF11">
    <property type="entry name" value="ESTERASE_LIPASE_THIOESTERASE DOMAIN-CONTAINING PROTEIN"/>
    <property type="match status" value="1"/>
</dbReference>
<evidence type="ECO:0000259" key="1">
    <source>
        <dbReference type="Pfam" id="PF12697"/>
    </source>
</evidence>
<feature type="domain" description="AB hydrolase-1" evidence="1">
    <location>
        <begin position="9"/>
        <end position="245"/>
    </location>
</feature>
<protein>
    <recommendedName>
        <fullName evidence="1">AB hydrolase-1 domain-containing protein</fullName>
    </recommendedName>
</protein>
<evidence type="ECO:0000313" key="3">
    <source>
        <dbReference type="Proteomes" id="UP001147746"/>
    </source>
</evidence>
<accession>A0A9W9GYX8</accession>
<dbReference type="InterPro" id="IPR029058">
    <property type="entry name" value="AB_hydrolase_fold"/>
</dbReference>
<reference evidence="2" key="2">
    <citation type="journal article" date="2023" name="IMA Fungus">
        <title>Comparative genomic study of the Penicillium genus elucidates a diverse pangenome and 15 lateral gene transfer events.</title>
        <authorList>
            <person name="Petersen C."/>
            <person name="Sorensen T."/>
            <person name="Nielsen M.R."/>
            <person name="Sondergaard T.E."/>
            <person name="Sorensen J.L."/>
            <person name="Fitzpatrick D.A."/>
            <person name="Frisvad J.C."/>
            <person name="Nielsen K.L."/>
        </authorList>
    </citation>
    <scope>NUCLEOTIDE SEQUENCE</scope>
    <source>
        <strain evidence="2">IBT 21472</strain>
    </source>
</reference>
<comment type="caution">
    <text evidence="2">The sequence shown here is derived from an EMBL/GenBank/DDBJ whole genome shotgun (WGS) entry which is preliminary data.</text>
</comment>
<dbReference type="SUPFAM" id="SSF53474">
    <property type="entry name" value="alpha/beta-Hydrolases"/>
    <property type="match status" value="1"/>
</dbReference>
<dbReference type="PANTHER" id="PTHR37017">
    <property type="entry name" value="AB HYDROLASE-1 DOMAIN-CONTAINING PROTEIN-RELATED"/>
    <property type="match status" value="1"/>
</dbReference>